<evidence type="ECO:0000256" key="7">
    <source>
        <dbReference type="HAMAP-Rule" id="MF_00044"/>
    </source>
</evidence>
<feature type="region of interest" description="Aspartate" evidence="7">
    <location>
        <begin position="226"/>
        <end position="229"/>
    </location>
</feature>
<keyword evidence="2 7" id="KW-0436">Ligase</keyword>
<dbReference type="STRING" id="52.CMC5_005940"/>
<organism evidence="9 10">
    <name type="scientific">Chondromyces crocatus</name>
    <dbReference type="NCBI Taxonomy" id="52"/>
    <lineage>
        <taxon>Bacteria</taxon>
        <taxon>Pseudomonadati</taxon>
        <taxon>Myxococcota</taxon>
        <taxon>Polyangia</taxon>
        <taxon>Polyangiales</taxon>
        <taxon>Polyangiaceae</taxon>
        <taxon>Chondromyces</taxon>
    </lineage>
</organism>
<evidence type="ECO:0000256" key="1">
    <source>
        <dbReference type="ARBA" id="ARBA00006303"/>
    </source>
</evidence>
<dbReference type="NCBIfam" id="TIGR00459">
    <property type="entry name" value="aspS_bact"/>
    <property type="match status" value="1"/>
</dbReference>
<evidence type="ECO:0000256" key="2">
    <source>
        <dbReference type="ARBA" id="ARBA00022598"/>
    </source>
</evidence>
<dbReference type="InterPro" id="IPR004364">
    <property type="entry name" value="Aa-tRNA-synt_II"/>
</dbReference>
<comment type="similarity">
    <text evidence="1 7">Belongs to the class-II aminoacyl-tRNA synthetase family. Type 1 subfamily.</text>
</comment>
<dbReference type="InterPro" id="IPR045864">
    <property type="entry name" value="aa-tRNA-synth_II/BPL/LPL"/>
</dbReference>
<dbReference type="GO" id="GO:0050560">
    <property type="term" value="F:aspartate-tRNA(Asn) ligase activity"/>
    <property type="evidence" value="ECO:0007669"/>
    <property type="project" value="UniProtKB-EC"/>
</dbReference>
<dbReference type="InterPro" id="IPR004115">
    <property type="entry name" value="GAD-like_sf"/>
</dbReference>
<dbReference type="GO" id="GO:0005737">
    <property type="term" value="C:cytoplasm"/>
    <property type="evidence" value="ECO:0007669"/>
    <property type="project" value="UniProtKB-SubCell"/>
</dbReference>
<dbReference type="InterPro" id="IPR012340">
    <property type="entry name" value="NA-bd_OB-fold"/>
</dbReference>
<dbReference type="EC" id="6.1.1.23" evidence="7"/>
<dbReference type="PATRIC" id="fig|52.7.peg.639"/>
<gene>
    <name evidence="9" type="primary">aspC</name>
    <name evidence="7" type="synonym">aspS</name>
    <name evidence="9" type="ORF">CMC5_005940</name>
</gene>
<dbReference type="EMBL" id="CP012159">
    <property type="protein sequence ID" value="AKT36478.1"/>
    <property type="molecule type" value="Genomic_DNA"/>
</dbReference>
<evidence type="ECO:0000256" key="3">
    <source>
        <dbReference type="ARBA" id="ARBA00022741"/>
    </source>
</evidence>
<comment type="caution">
    <text evidence="7">Lacks conserved residue(s) required for the propagation of feature annotation.</text>
</comment>
<dbReference type="SUPFAM" id="SSF55261">
    <property type="entry name" value="GAD domain-like"/>
    <property type="match status" value="1"/>
</dbReference>
<dbReference type="PANTHER" id="PTHR22594:SF5">
    <property type="entry name" value="ASPARTATE--TRNA LIGASE, MITOCHONDRIAL"/>
    <property type="match status" value="1"/>
</dbReference>
<keyword evidence="10" id="KW-1185">Reference proteome</keyword>
<reference evidence="9 10" key="1">
    <citation type="submission" date="2015-07" db="EMBL/GenBank/DDBJ databases">
        <title>Genome analysis of myxobacterium Chondromyces crocatus Cm c5 reveals a high potential for natural compound synthesis and the genetic basis for the loss of fruiting body formation.</title>
        <authorList>
            <person name="Zaburannyi N."/>
            <person name="Bunk B."/>
            <person name="Maier J."/>
            <person name="Overmann J."/>
            <person name="Mueller R."/>
        </authorList>
    </citation>
    <scope>NUCLEOTIDE SEQUENCE [LARGE SCALE GENOMIC DNA]</scope>
    <source>
        <strain evidence="9 10">Cm c5</strain>
    </source>
</reference>
<evidence type="ECO:0000256" key="4">
    <source>
        <dbReference type="ARBA" id="ARBA00022840"/>
    </source>
</evidence>
<evidence type="ECO:0000256" key="6">
    <source>
        <dbReference type="ARBA" id="ARBA00023146"/>
    </source>
</evidence>
<evidence type="ECO:0000256" key="5">
    <source>
        <dbReference type="ARBA" id="ARBA00022917"/>
    </source>
</evidence>
<dbReference type="InterPro" id="IPR047090">
    <property type="entry name" value="AspRS_core"/>
</dbReference>
<dbReference type="GO" id="GO:0003676">
    <property type="term" value="F:nucleic acid binding"/>
    <property type="evidence" value="ECO:0007669"/>
    <property type="project" value="InterPro"/>
</dbReference>
<keyword evidence="7" id="KW-0963">Cytoplasm</keyword>
<dbReference type="SUPFAM" id="SSF55681">
    <property type="entry name" value="Class II aaRS and biotin synthetases"/>
    <property type="match status" value="1"/>
</dbReference>
<dbReference type="GO" id="GO:0004815">
    <property type="term" value="F:aspartate-tRNA ligase activity"/>
    <property type="evidence" value="ECO:0007669"/>
    <property type="project" value="UniProtKB-UniRule"/>
</dbReference>
<feature type="domain" description="Aminoacyl-transfer RNA synthetases class-II family profile" evidence="8">
    <location>
        <begin position="169"/>
        <end position="606"/>
    </location>
</feature>
<feature type="binding site" evidence="7">
    <location>
        <position position="542"/>
    </location>
    <ligand>
        <name>L-aspartate</name>
        <dbReference type="ChEBI" id="CHEBI:29991"/>
    </ligand>
</feature>
<feature type="site" description="Important for tRNA non-discrimination" evidence="7">
    <location>
        <position position="38"/>
    </location>
</feature>
<dbReference type="Pfam" id="PF02938">
    <property type="entry name" value="GAD"/>
    <property type="match status" value="1"/>
</dbReference>
<feature type="site" description="Important for tRNA non-discrimination" evidence="7">
    <location>
        <position position="109"/>
    </location>
</feature>
<dbReference type="RefSeq" id="WP_050428991.1">
    <property type="nucleotide sequence ID" value="NZ_CP012159.1"/>
</dbReference>
<keyword evidence="6 7" id="KW-0030">Aminoacyl-tRNA synthetase</keyword>
<feature type="binding site" evidence="7">
    <location>
        <begin position="587"/>
        <end position="590"/>
    </location>
    <ligand>
        <name>ATP</name>
        <dbReference type="ChEBI" id="CHEBI:30616"/>
    </ligand>
</feature>
<dbReference type="Pfam" id="PF01336">
    <property type="entry name" value="tRNA_anti-codon"/>
    <property type="match status" value="1"/>
</dbReference>
<feature type="binding site" evidence="7">
    <location>
        <position position="248"/>
    </location>
    <ligand>
        <name>L-aspartate</name>
        <dbReference type="ChEBI" id="CHEBI:29991"/>
    </ligand>
</feature>
<comment type="function">
    <text evidence="7">Aspartyl-tRNA synthetase with relaxed tRNA specificity since it is able to aspartylate not only its cognate tRNA(Asp) but also tRNA(Asn). Reaction proceeds in two steps: L-aspartate is first activated by ATP to form Asp-AMP and then transferred to the acceptor end of tRNA(Asp/Asn).</text>
</comment>
<feature type="binding site" evidence="7">
    <location>
        <position position="257"/>
    </location>
    <ligand>
        <name>ATP</name>
        <dbReference type="ChEBI" id="CHEBI:30616"/>
    </ligand>
</feature>
<sequence>MSRFIDELKRTHRCGDLRASDIGNEVVLFGWVGSRRDHGGCVFIDIRDREGIAQLVFDPEYAKADIWTARRGTAIADAELCHVKEAHHLAEQVRGEWVIGVRGIVVSRGANKNPKLPTGEVEVIVIEAVVFNRAETPPFEITDDLDTREEIRLANRYIDLRRTSLQRTLRMRHDINRVTRNYLSDQGCLELETPFLVKYTPGGARNFLVPSRLSPGKFYALAESPQLYKQLFMVAGFDRYFQIVKCFRDEDLRLDRQPEFTQIDVELSFVNQDDVFSLIEGLVFSIFEDVLKKDLRALYPDGHFPRLPFAESMARYGNDKPDLRFGLEHTDLTELIIEQGGGGVSFWADIAQKFSGGQYRREVPAEIVKALVIPASANFSRPQLEELERGLKEIKGFKGLARAKVAEDGSWTQSPLAKSITPEARQKINEAVGAKAGDVICFQFGKTAVVHTVMAKLRVDIAKRMGLIPEYGHGDQWRLLWVTNPPLFEHDEDTGRWAAAHHAFTRPVDEHIPLLESDPARVECYRYDLVLNGFEIGGGSIRLHDPDVQARVFKTLGIDDEEAREKFGFLLDALRSGAPPHGGIALGMDRTAMLLTGAPTLRDVIPFPKTNQGTDQLTGAPVVVDAAQLAELQVKSTFQNPG</sequence>
<comment type="subunit">
    <text evidence="7">Homodimer.</text>
</comment>
<keyword evidence="3 7" id="KW-0547">Nucleotide-binding</keyword>
<dbReference type="CDD" id="cd00777">
    <property type="entry name" value="AspRS_core"/>
    <property type="match status" value="1"/>
</dbReference>
<dbReference type="InterPro" id="IPR006195">
    <property type="entry name" value="aa-tRNA-synth_II"/>
</dbReference>
<comment type="subcellular location">
    <subcellularLocation>
        <location evidence="7">Cytoplasm</location>
    </subcellularLocation>
</comment>
<dbReference type="InterPro" id="IPR029351">
    <property type="entry name" value="GAD_dom"/>
</dbReference>
<keyword evidence="4 7" id="KW-0067">ATP-binding</keyword>
<dbReference type="Gene3D" id="2.40.50.140">
    <property type="entry name" value="Nucleic acid-binding proteins"/>
    <property type="match status" value="1"/>
</dbReference>
<dbReference type="KEGG" id="ccro:CMC5_005940"/>
<feature type="binding site" evidence="7">
    <location>
        <position position="535"/>
    </location>
    <ligand>
        <name>ATP</name>
        <dbReference type="ChEBI" id="CHEBI:30616"/>
    </ligand>
</feature>
<dbReference type="HAMAP" id="MF_00044">
    <property type="entry name" value="Asp_tRNA_synth_type1"/>
    <property type="match status" value="1"/>
</dbReference>
<evidence type="ECO:0000313" key="10">
    <source>
        <dbReference type="Proteomes" id="UP000067626"/>
    </source>
</evidence>
<proteinExistence type="inferred from homology"/>
<dbReference type="OrthoDB" id="9802326at2"/>
<dbReference type="Gene3D" id="3.30.930.10">
    <property type="entry name" value="Bira Bifunctional Protein, Domain 2"/>
    <property type="match status" value="1"/>
</dbReference>
<dbReference type="InterPro" id="IPR002312">
    <property type="entry name" value="Asp/Asn-tRNA-synth_IIb"/>
</dbReference>
<dbReference type="GO" id="GO:0006422">
    <property type="term" value="P:aspartyl-tRNA aminoacylation"/>
    <property type="evidence" value="ECO:0007669"/>
    <property type="project" value="UniProtKB-UniRule"/>
</dbReference>
<feature type="binding site" evidence="7">
    <location>
        <begin position="248"/>
        <end position="250"/>
    </location>
    <ligand>
        <name>ATP</name>
        <dbReference type="ChEBI" id="CHEBI:30616"/>
    </ligand>
</feature>
<dbReference type="Pfam" id="PF00152">
    <property type="entry name" value="tRNA-synt_2"/>
    <property type="match status" value="1"/>
</dbReference>
<protein>
    <recommendedName>
        <fullName evidence="7">Aspartate--tRNA(Asp/Asn) ligase</fullName>
        <ecNumber evidence="7">6.1.1.23</ecNumber>
    </recommendedName>
    <alternativeName>
        <fullName evidence="7">Aspartyl-tRNA synthetase</fullName>
        <shortName evidence="7">AspRS</shortName>
    </alternativeName>
    <alternativeName>
        <fullName evidence="7">Non-discriminating aspartyl-tRNA synthetase</fullName>
        <shortName evidence="7">ND-AspRS</shortName>
    </alternativeName>
</protein>
<dbReference type="InterPro" id="IPR004365">
    <property type="entry name" value="NA-bd_OB_tRNA"/>
</dbReference>
<dbReference type="CDD" id="cd04317">
    <property type="entry name" value="EcAspRS_like_N"/>
    <property type="match status" value="1"/>
</dbReference>
<dbReference type="InterPro" id="IPR047089">
    <property type="entry name" value="Asp-tRNA-ligase_1_N"/>
</dbReference>
<dbReference type="PROSITE" id="PS50862">
    <property type="entry name" value="AA_TRNA_LIGASE_II"/>
    <property type="match status" value="1"/>
</dbReference>
<dbReference type="Gene3D" id="3.30.1360.30">
    <property type="entry name" value="GAD-like domain"/>
    <property type="match status" value="1"/>
</dbReference>
<dbReference type="InterPro" id="IPR004524">
    <property type="entry name" value="Asp-tRNA-ligase_1"/>
</dbReference>
<evidence type="ECO:0000313" key="9">
    <source>
        <dbReference type="EMBL" id="AKT36478.1"/>
    </source>
</evidence>
<comment type="catalytic activity">
    <reaction evidence="7">
        <text>tRNA(Asx) + L-aspartate + ATP = L-aspartyl-tRNA(Asx) + AMP + diphosphate</text>
        <dbReference type="Rhea" id="RHEA:18349"/>
        <dbReference type="Rhea" id="RHEA-COMP:9710"/>
        <dbReference type="Rhea" id="RHEA-COMP:9711"/>
        <dbReference type="ChEBI" id="CHEBI:29991"/>
        <dbReference type="ChEBI" id="CHEBI:30616"/>
        <dbReference type="ChEBI" id="CHEBI:33019"/>
        <dbReference type="ChEBI" id="CHEBI:78442"/>
        <dbReference type="ChEBI" id="CHEBI:78516"/>
        <dbReference type="ChEBI" id="CHEBI:456215"/>
        <dbReference type="EC" id="6.1.1.23"/>
    </reaction>
</comment>
<accession>A0A0K1E7C4</accession>
<name>A0A0K1E7C4_CHOCO</name>
<dbReference type="AlphaFoldDB" id="A0A0K1E7C4"/>
<evidence type="ECO:0000259" key="8">
    <source>
        <dbReference type="PROSITE" id="PS50862"/>
    </source>
</evidence>
<dbReference type="Proteomes" id="UP000067626">
    <property type="component" value="Chromosome"/>
</dbReference>
<dbReference type="PRINTS" id="PR01042">
    <property type="entry name" value="TRNASYNTHASP"/>
</dbReference>
<dbReference type="PANTHER" id="PTHR22594">
    <property type="entry name" value="ASPARTYL/LYSYL-TRNA SYNTHETASE"/>
    <property type="match status" value="1"/>
</dbReference>
<dbReference type="SUPFAM" id="SSF50249">
    <property type="entry name" value="Nucleic acid-binding proteins"/>
    <property type="match status" value="1"/>
</dbReference>
<keyword evidence="5 7" id="KW-0648">Protein biosynthesis</keyword>
<dbReference type="NCBIfam" id="NF001750">
    <property type="entry name" value="PRK00476.1"/>
    <property type="match status" value="1"/>
</dbReference>
<dbReference type="GO" id="GO:0005524">
    <property type="term" value="F:ATP binding"/>
    <property type="evidence" value="ECO:0007669"/>
    <property type="project" value="UniProtKB-UniRule"/>
</dbReference>
<feature type="binding site" evidence="7">
    <location>
        <position position="501"/>
    </location>
    <ligand>
        <name>L-aspartate</name>
        <dbReference type="ChEBI" id="CHEBI:29991"/>
    </ligand>
</feature>